<dbReference type="SUPFAM" id="SSF57959">
    <property type="entry name" value="Leucine zipper domain"/>
    <property type="match status" value="1"/>
</dbReference>
<dbReference type="SMART" id="SM00338">
    <property type="entry name" value="BRLZ"/>
    <property type="match status" value="1"/>
</dbReference>
<evidence type="ECO:0000313" key="10">
    <source>
        <dbReference type="Proteomes" id="UP000813824"/>
    </source>
</evidence>
<sequence length="814" mass="87412">MDSTKLTKTECPRARRSIHARVFGLTPKDSDGPTATHNYMAGDYWTFRPFFGWEGLRNTCSPQHYSSRGPEAAAMFWRVLWSSSVVTRRLSQNWHTESAWKQTLGAVGARIRTLSLLIVCIVHNTHLLVVMLVDNPLAFNFPAQPAFEDFFNMDLLSGSSSGAASSSRSSSSSPSQTFSPLPPTPPNAFPVHEPSTNPYFNFLDDEFNTAKIDPLAPPPAIAGPFDFLGAFSTTAALQSSSPDGGSGASISPLSSLGIDPQLVGTPATSKDMSEFGEEEEHHHDHLSPLDEDAEDEMDEESFDSPSPTDDSILEPHKVGGRGKNARKGTVQSGGIVKKSSATASKEKKEQQAGILTTTSTEPDDWRPTPEEYKKMSSKEKRQLRNKISARNFRVRRKEYITTLEGDIADRDRLIDHIRTELLGTKSENSALRQEIQALKKALLEGRGLPTTPVLPPPAPLSTVSPAATASTSAATKPATPKSPLLTPNIHKDLPTSPRLGARNFWGGAAAANLGGFGGITPVHTTLMPEWSSVLSGKPVATNAERRNPILQENINPSLNAPAGSQKSQQPGSQLPTNPFDSFADKNLFTLKSMEDYRMQLWTRMGQQQAQHRQMQQQTAGQPSTSQPALNGLASNMRPHFFTSKQSPTLSALLSGKSSSAYPSPPPSPPMAHQSPAALGSSSVHNMPSHAEQQAILAASLASQTLVRKLGSAFWDAFSGGSSSVGLPGPKAFDADKVRKVLEGKAVVRVVDVDPTPEKTSTNSVVERMAAMSLGGPAAAGPSSPTPSSSSVSDKKCGKPACVSRLEEGLRNMRM</sequence>
<accession>A0A8K0XR97</accession>
<evidence type="ECO:0000256" key="6">
    <source>
        <dbReference type="ARBA" id="ARBA00023242"/>
    </source>
</evidence>
<comment type="similarity">
    <text evidence="2">Belongs to the bZIP family.</text>
</comment>
<reference evidence="9" key="1">
    <citation type="journal article" date="2021" name="New Phytol.">
        <title>Evolutionary innovations through gain and loss of genes in the ectomycorrhizal Boletales.</title>
        <authorList>
            <person name="Wu G."/>
            <person name="Miyauchi S."/>
            <person name="Morin E."/>
            <person name="Kuo A."/>
            <person name="Drula E."/>
            <person name="Varga T."/>
            <person name="Kohler A."/>
            <person name="Feng B."/>
            <person name="Cao Y."/>
            <person name="Lipzen A."/>
            <person name="Daum C."/>
            <person name="Hundley H."/>
            <person name="Pangilinan J."/>
            <person name="Johnson J."/>
            <person name="Barry K."/>
            <person name="LaButti K."/>
            <person name="Ng V."/>
            <person name="Ahrendt S."/>
            <person name="Min B."/>
            <person name="Choi I.G."/>
            <person name="Park H."/>
            <person name="Plett J.M."/>
            <person name="Magnuson J."/>
            <person name="Spatafora J.W."/>
            <person name="Nagy L.G."/>
            <person name="Henrissat B."/>
            <person name="Grigoriev I.V."/>
            <person name="Yang Z.L."/>
            <person name="Xu J."/>
            <person name="Martin F.M."/>
        </authorList>
    </citation>
    <scope>NUCLEOTIDE SEQUENCE</scope>
    <source>
        <strain evidence="9">KKN 215</strain>
    </source>
</reference>
<dbReference type="PANTHER" id="PTHR47416">
    <property type="entry name" value="BASIC-LEUCINE ZIPPER TRANSCRIPTION FACTOR F-RELATED"/>
    <property type="match status" value="1"/>
</dbReference>
<dbReference type="OrthoDB" id="5571888at2759"/>
<feature type="region of interest" description="Disordered" evidence="7">
    <location>
        <begin position="236"/>
        <end position="384"/>
    </location>
</feature>
<dbReference type="PROSITE" id="PS00036">
    <property type="entry name" value="BZIP_BASIC"/>
    <property type="match status" value="1"/>
</dbReference>
<name>A0A8K0XR97_9AGAR</name>
<evidence type="ECO:0000259" key="8">
    <source>
        <dbReference type="PROSITE" id="PS50217"/>
    </source>
</evidence>
<evidence type="ECO:0000256" key="4">
    <source>
        <dbReference type="ARBA" id="ARBA00023125"/>
    </source>
</evidence>
<feature type="compositionally biased region" description="Low complexity" evidence="7">
    <location>
        <begin position="460"/>
        <end position="484"/>
    </location>
</feature>
<protein>
    <recommendedName>
        <fullName evidence="8">BZIP domain-containing protein</fullName>
    </recommendedName>
</protein>
<dbReference type="EMBL" id="JAEVFJ010000011">
    <property type="protein sequence ID" value="KAH8101955.1"/>
    <property type="molecule type" value="Genomic_DNA"/>
</dbReference>
<dbReference type="InterPro" id="IPR046347">
    <property type="entry name" value="bZIP_sf"/>
</dbReference>
<keyword evidence="5" id="KW-0804">Transcription</keyword>
<feature type="compositionally biased region" description="Polar residues" evidence="7">
    <location>
        <begin position="553"/>
        <end position="579"/>
    </location>
</feature>
<evidence type="ECO:0000256" key="2">
    <source>
        <dbReference type="ARBA" id="ARBA00007163"/>
    </source>
</evidence>
<dbReference type="Proteomes" id="UP000813824">
    <property type="component" value="Unassembled WGS sequence"/>
</dbReference>
<keyword evidence="6" id="KW-0539">Nucleus</keyword>
<gene>
    <name evidence="9" type="ORF">BXZ70DRAFT_906499</name>
</gene>
<feature type="compositionally biased region" description="Low complexity" evidence="7">
    <location>
        <begin position="649"/>
        <end position="661"/>
    </location>
</feature>
<feature type="region of interest" description="Disordered" evidence="7">
    <location>
        <begin position="553"/>
        <end position="581"/>
    </location>
</feature>
<dbReference type="GO" id="GO:0005634">
    <property type="term" value="C:nucleus"/>
    <property type="evidence" value="ECO:0007669"/>
    <property type="project" value="UniProtKB-SubCell"/>
</dbReference>
<organism evidence="9 10">
    <name type="scientific">Cristinia sonorae</name>
    <dbReference type="NCBI Taxonomy" id="1940300"/>
    <lineage>
        <taxon>Eukaryota</taxon>
        <taxon>Fungi</taxon>
        <taxon>Dikarya</taxon>
        <taxon>Basidiomycota</taxon>
        <taxon>Agaricomycotina</taxon>
        <taxon>Agaricomycetes</taxon>
        <taxon>Agaricomycetidae</taxon>
        <taxon>Agaricales</taxon>
        <taxon>Pleurotineae</taxon>
        <taxon>Stephanosporaceae</taxon>
        <taxon>Cristinia</taxon>
    </lineage>
</organism>
<dbReference type="GO" id="GO:0003700">
    <property type="term" value="F:DNA-binding transcription factor activity"/>
    <property type="evidence" value="ECO:0007669"/>
    <property type="project" value="InterPro"/>
</dbReference>
<evidence type="ECO:0000256" key="3">
    <source>
        <dbReference type="ARBA" id="ARBA00023015"/>
    </source>
</evidence>
<feature type="region of interest" description="Disordered" evidence="7">
    <location>
        <begin position="162"/>
        <end position="195"/>
    </location>
</feature>
<feature type="region of interest" description="Disordered" evidence="7">
    <location>
        <begin position="774"/>
        <end position="798"/>
    </location>
</feature>
<evidence type="ECO:0000313" key="9">
    <source>
        <dbReference type="EMBL" id="KAH8101955.1"/>
    </source>
</evidence>
<comment type="caution">
    <text evidence="9">The sequence shown here is derived from an EMBL/GenBank/DDBJ whole genome shotgun (WGS) entry which is preliminary data.</text>
</comment>
<feature type="compositionally biased region" description="Low complexity" evidence="7">
    <location>
        <begin position="774"/>
        <end position="791"/>
    </location>
</feature>
<dbReference type="Gene3D" id="1.20.5.170">
    <property type="match status" value="1"/>
</dbReference>
<evidence type="ECO:0000256" key="7">
    <source>
        <dbReference type="SAM" id="MobiDB-lite"/>
    </source>
</evidence>
<feature type="compositionally biased region" description="Polar residues" evidence="7">
    <location>
        <begin position="236"/>
        <end position="254"/>
    </location>
</feature>
<feature type="compositionally biased region" description="Low complexity" evidence="7">
    <location>
        <begin position="162"/>
        <end position="179"/>
    </location>
</feature>
<feature type="compositionally biased region" description="Basic and acidic residues" evidence="7">
    <location>
        <begin position="363"/>
        <end position="382"/>
    </location>
</feature>
<feature type="compositionally biased region" description="Basic and acidic residues" evidence="7">
    <location>
        <begin position="279"/>
        <end position="288"/>
    </location>
</feature>
<dbReference type="InterPro" id="IPR004827">
    <property type="entry name" value="bZIP"/>
</dbReference>
<feature type="domain" description="BZIP" evidence="8">
    <location>
        <begin position="375"/>
        <end position="438"/>
    </location>
</feature>
<keyword evidence="10" id="KW-1185">Reference proteome</keyword>
<keyword evidence="4" id="KW-0238">DNA-binding</keyword>
<feature type="region of interest" description="Disordered" evidence="7">
    <location>
        <begin position="448"/>
        <end position="495"/>
    </location>
</feature>
<keyword evidence="3" id="KW-0805">Transcription regulation</keyword>
<feature type="compositionally biased region" description="Acidic residues" evidence="7">
    <location>
        <begin position="289"/>
        <end position="302"/>
    </location>
</feature>
<dbReference type="CDD" id="cd14810">
    <property type="entry name" value="bZIP_u1"/>
    <property type="match status" value="1"/>
</dbReference>
<feature type="compositionally biased region" description="Low complexity" evidence="7">
    <location>
        <begin position="604"/>
        <end position="621"/>
    </location>
</feature>
<dbReference type="GO" id="GO:0003677">
    <property type="term" value="F:DNA binding"/>
    <property type="evidence" value="ECO:0007669"/>
    <property type="project" value="UniProtKB-KW"/>
</dbReference>
<proteinExistence type="inferred from homology"/>
<feature type="region of interest" description="Disordered" evidence="7">
    <location>
        <begin position="604"/>
        <end position="686"/>
    </location>
</feature>
<dbReference type="PANTHER" id="PTHR47416:SF8">
    <property type="entry name" value="BASIC-LEUCINE ZIPPER TRANSCRIPTION FACTOR E-RELATED"/>
    <property type="match status" value="1"/>
</dbReference>
<dbReference type="PROSITE" id="PS50217">
    <property type="entry name" value="BZIP"/>
    <property type="match status" value="1"/>
</dbReference>
<dbReference type="AlphaFoldDB" id="A0A8K0XR97"/>
<evidence type="ECO:0000256" key="1">
    <source>
        <dbReference type="ARBA" id="ARBA00004123"/>
    </source>
</evidence>
<comment type="subcellular location">
    <subcellularLocation>
        <location evidence="1">Nucleus</location>
    </subcellularLocation>
</comment>
<evidence type="ECO:0000256" key="5">
    <source>
        <dbReference type="ARBA" id="ARBA00023163"/>
    </source>
</evidence>